<dbReference type="InterPro" id="IPR016185">
    <property type="entry name" value="PreATP-grasp_dom_sf"/>
</dbReference>
<dbReference type="InterPro" id="IPR000115">
    <property type="entry name" value="PRibGlycinamide_synth"/>
</dbReference>
<keyword evidence="5 13" id="KW-0547">Nucleotide-binding</keyword>
<dbReference type="Gene3D" id="3.30.1490.20">
    <property type="entry name" value="ATP-grasp fold, A domain"/>
    <property type="match status" value="1"/>
</dbReference>
<comment type="caution">
    <text evidence="15">The sequence shown here is derived from an EMBL/GenBank/DDBJ whole genome shotgun (WGS) entry which is preliminary data.</text>
</comment>
<proteinExistence type="inferred from homology"/>
<evidence type="ECO:0000256" key="7">
    <source>
        <dbReference type="ARBA" id="ARBA00022840"/>
    </source>
</evidence>
<keyword evidence="8" id="KW-0464">Manganese</keyword>
<dbReference type="SUPFAM" id="SSF56059">
    <property type="entry name" value="Glutathione synthetase ATP-binding domain-like"/>
    <property type="match status" value="1"/>
</dbReference>
<dbReference type="AlphaFoldDB" id="A0AAW9SGH2"/>
<evidence type="ECO:0000256" key="3">
    <source>
        <dbReference type="ARBA" id="ARBA00022598"/>
    </source>
</evidence>
<sequence>MNVLVIGSGGREHTLAWKIAQSPKLSNLYVAPGNAGTAAIATNVELGVSDFDGIAAFAKEKNIDLVIVGPEAPLVEGIVDYFKKDPSLAGIKIIGPDKQGALLEGSKDFAKNFMLKYEVPTGHAKTFDKDTLEAGLKYLESVQPPFVLKADGLAAGKGVIITEDLEEAKTALKEMVDGKFGEASANVLIEQFLKGIELSVFVLTDGKDYVILPSAKDYKRIGEGDSGLNTGGMGAVSPVPFADEEFMEKVERQVVKPTMRGLQKEGIDFNGFIFFGLMNAHGDPYVIEYNVRMGDPETEVVMPLLKNDLLELFQLTAEKRLSEAKIEVDNRTATTVMLVSGGYPESYEKGKEITGLDQTNEVIVLHAGTRLDEQNRVLTNGGRVIALTAFGDTMEEALAKSYKAAEAIAFDKKYYRSDIGFDLK</sequence>
<feature type="domain" description="ATP-grasp" evidence="14">
    <location>
        <begin position="111"/>
        <end position="318"/>
    </location>
</feature>
<name>A0AAW9SGH2_9BACT</name>
<dbReference type="Gene3D" id="3.40.50.20">
    <property type="match status" value="1"/>
</dbReference>
<dbReference type="FunFam" id="3.40.50.20:FF:000006">
    <property type="entry name" value="Phosphoribosylamine--glycine ligase, chloroplastic"/>
    <property type="match status" value="1"/>
</dbReference>
<keyword evidence="7 13" id="KW-0067">ATP-binding</keyword>
<dbReference type="Gene3D" id="3.30.470.20">
    <property type="entry name" value="ATP-grasp fold, B domain"/>
    <property type="match status" value="1"/>
</dbReference>
<dbReference type="EC" id="6.3.4.13" evidence="2 12"/>
<dbReference type="SUPFAM" id="SSF52440">
    <property type="entry name" value="PreATP-grasp domain"/>
    <property type="match status" value="1"/>
</dbReference>
<dbReference type="Gene3D" id="3.90.600.10">
    <property type="entry name" value="Phosphoribosylglycinamide synthetase, C-terminal domain"/>
    <property type="match status" value="1"/>
</dbReference>
<evidence type="ECO:0000256" key="5">
    <source>
        <dbReference type="ARBA" id="ARBA00022741"/>
    </source>
</evidence>
<dbReference type="Pfam" id="PF02843">
    <property type="entry name" value="GARS_C"/>
    <property type="match status" value="1"/>
</dbReference>
<dbReference type="GO" id="GO:0004637">
    <property type="term" value="F:phosphoribosylamine-glycine ligase activity"/>
    <property type="evidence" value="ECO:0007669"/>
    <property type="project" value="UniProtKB-UniRule"/>
</dbReference>
<evidence type="ECO:0000256" key="8">
    <source>
        <dbReference type="ARBA" id="ARBA00023211"/>
    </source>
</evidence>
<dbReference type="InterPro" id="IPR020560">
    <property type="entry name" value="PRibGlycinamide_synth_C-dom"/>
</dbReference>
<evidence type="ECO:0000256" key="9">
    <source>
        <dbReference type="ARBA" id="ARBA00038345"/>
    </source>
</evidence>
<dbReference type="SUPFAM" id="SSF51246">
    <property type="entry name" value="Rudiment single hybrid motif"/>
    <property type="match status" value="1"/>
</dbReference>
<evidence type="ECO:0000256" key="1">
    <source>
        <dbReference type="ARBA" id="ARBA00005174"/>
    </source>
</evidence>
<dbReference type="GO" id="GO:0005524">
    <property type="term" value="F:ATP binding"/>
    <property type="evidence" value="ECO:0007669"/>
    <property type="project" value="UniProtKB-UniRule"/>
</dbReference>
<comment type="pathway">
    <text evidence="1 12">Purine metabolism; IMP biosynthesis via de novo pathway; N(1)-(5-phospho-D-ribosyl)glycinamide from 5-phospho-alpha-D-ribose 1-diphosphate: step 2/2.</text>
</comment>
<dbReference type="HAMAP" id="MF_00138">
    <property type="entry name" value="GARS"/>
    <property type="match status" value="1"/>
</dbReference>
<dbReference type="PANTHER" id="PTHR43472">
    <property type="entry name" value="PHOSPHORIBOSYLAMINE--GLYCINE LIGASE"/>
    <property type="match status" value="1"/>
</dbReference>
<dbReference type="InterPro" id="IPR011054">
    <property type="entry name" value="Rudment_hybrid_motif"/>
</dbReference>
<dbReference type="GO" id="GO:0046872">
    <property type="term" value="F:metal ion binding"/>
    <property type="evidence" value="ECO:0007669"/>
    <property type="project" value="UniProtKB-KW"/>
</dbReference>
<protein>
    <recommendedName>
        <fullName evidence="2 12">Phosphoribosylamine--glycine ligase</fullName>
        <ecNumber evidence="2 12">6.3.4.13</ecNumber>
    </recommendedName>
    <alternativeName>
        <fullName evidence="12">GARS</fullName>
    </alternativeName>
    <alternativeName>
        <fullName evidence="10 12">Glycinamide ribonucleotide synthetase</fullName>
    </alternativeName>
    <alternativeName>
        <fullName evidence="11 12">Phosphoribosylglycinamide synthetase</fullName>
    </alternativeName>
</protein>
<evidence type="ECO:0000256" key="12">
    <source>
        <dbReference type="HAMAP-Rule" id="MF_00138"/>
    </source>
</evidence>
<dbReference type="InterPro" id="IPR020561">
    <property type="entry name" value="PRibGlycinamid_synth_ATP-grasp"/>
</dbReference>
<keyword evidence="3 12" id="KW-0436">Ligase</keyword>
<dbReference type="Pfam" id="PF01071">
    <property type="entry name" value="GARS_A"/>
    <property type="match status" value="1"/>
</dbReference>
<dbReference type="InterPro" id="IPR013815">
    <property type="entry name" value="ATP_grasp_subdomain_1"/>
</dbReference>
<dbReference type="RefSeq" id="WP_346823134.1">
    <property type="nucleotide sequence ID" value="NZ_JBDKWZ010000013.1"/>
</dbReference>
<evidence type="ECO:0000256" key="4">
    <source>
        <dbReference type="ARBA" id="ARBA00022723"/>
    </source>
</evidence>
<keyword evidence="4" id="KW-0479">Metal-binding</keyword>
<reference evidence="15 16" key="1">
    <citation type="submission" date="2024-04" db="EMBL/GenBank/DDBJ databases">
        <title>Novel genus in family Flammeovirgaceae.</title>
        <authorList>
            <person name="Nguyen T.H."/>
            <person name="Vuong T.Q."/>
            <person name="Le H."/>
            <person name="Kim S.-G."/>
        </authorList>
    </citation>
    <scope>NUCLEOTIDE SEQUENCE [LARGE SCALE GENOMIC DNA]</scope>
    <source>
        <strain evidence="15 16">JCM 23209</strain>
    </source>
</reference>
<dbReference type="PROSITE" id="PS50975">
    <property type="entry name" value="ATP_GRASP"/>
    <property type="match status" value="1"/>
</dbReference>
<dbReference type="NCBIfam" id="TIGR00877">
    <property type="entry name" value="purD"/>
    <property type="match status" value="1"/>
</dbReference>
<dbReference type="InterPro" id="IPR037123">
    <property type="entry name" value="PRibGlycinamide_synth_C_sf"/>
</dbReference>
<evidence type="ECO:0000259" key="14">
    <source>
        <dbReference type="PROSITE" id="PS50975"/>
    </source>
</evidence>
<evidence type="ECO:0000256" key="2">
    <source>
        <dbReference type="ARBA" id="ARBA00013255"/>
    </source>
</evidence>
<dbReference type="Proteomes" id="UP001403385">
    <property type="component" value="Unassembled WGS sequence"/>
</dbReference>
<evidence type="ECO:0000256" key="13">
    <source>
        <dbReference type="PROSITE-ProRule" id="PRU00409"/>
    </source>
</evidence>
<evidence type="ECO:0000256" key="10">
    <source>
        <dbReference type="ARBA" id="ARBA00042242"/>
    </source>
</evidence>
<comment type="catalytic activity">
    <reaction evidence="12">
        <text>5-phospho-beta-D-ribosylamine + glycine + ATP = N(1)-(5-phospho-beta-D-ribosyl)glycinamide + ADP + phosphate + H(+)</text>
        <dbReference type="Rhea" id="RHEA:17453"/>
        <dbReference type="ChEBI" id="CHEBI:15378"/>
        <dbReference type="ChEBI" id="CHEBI:30616"/>
        <dbReference type="ChEBI" id="CHEBI:43474"/>
        <dbReference type="ChEBI" id="CHEBI:57305"/>
        <dbReference type="ChEBI" id="CHEBI:58681"/>
        <dbReference type="ChEBI" id="CHEBI:143788"/>
        <dbReference type="ChEBI" id="CHEBI:456216"/>
        <dbReference type="EC" id="6.3.4.13"/>
    </reaction>
</comment>
<dbReference type="SMART" id="SM01210">
    <property type="entry name" value="GARS_C"/>
    <property type="match status" value="1"/>
</dbReference>
<comment type="similarity">
    <text evidence="9 12">Belongs to the GARS family.</text>
</comment>
<dbReference type="InterPro" id="IPR020562">
    <property type="entry name" value="PRibGlycinamide_synth_N"/>
</dbReference>
<dbReference type="Pfam" id="PF02844">
    <property type="entry name" value="GARS_N"/>
    <property type="match status" value="1"/>
</dbReference>
<keyword evidence="16" id="KW-1185">Reference proteome</keyword>
<dbReference type="FunFam" id="3.90.600.10:FF:000001">
    <property type="entry name" value="Trifunctional purine biosynthetic protein adenosine-3"/>
    <property type="match status" value="1"/>
</dbReference>
<dbReference type="GO" id="GO:0009113">
    <property type="term" value="P:purine nucleobase biosynthetic process"/>
    <property type="evidence" value="ECO:0007669"/>
    <property type="project" value="InterPro"/>
</dbReference>
<evidence type="ECO:0000313" key="15">
    <source>
        <dbReference type="EMBL" id="MEN7550353.1"/>
    </source>
</evidence>
<evidence type="ECO:0000256" key="6">
    <source>
        <dbReference type="ARBA" id="ARBA00022755"/>
    </source>
</evidence>
<accession>A0AAW9SGH2</accession>
<dbReference type="SMART" id="SM01209">
    <property type="entry name" value="GARS_A"/>
    <property type="match status" value="1"/>
</dbReference>
<organism evidence="15 16">
    <name type="scientific">Rapidithrix thailandica</name>
    <dbReference type="NCBI Taxonomy" id="413964"/>
    <lineage>
        <taxon>Bacteria</taxon>
        <taxon>Pseudomonadati</taxon>
        <taxon>Bacteroidota</taxon>
        <taxon>Cytophagia</taxon>
        <taxon>Cytophagales</taxon>
        <taxon>Flammeovirgaceae</taxon>
        <taxon>Rapidithrix</taxon>
    </lineage>
</organism>
<dbReference type="PANTHER" id="PTHR43472:SF1">
    <property type="entry name" value="PHOSPHORIBOSYLAMINE--GLYCINE LIGASE, CHLOROPLASTIC"/>
    <property type="match status" value="1"/>
</dbReference>
<dbReference type="GO" id="GO:0006189">
    <property type="term" value="P:'de novo' IMP biosynthetic process"/>
    <property type="evidence" value="ECO:0007669"/>
    <property type="project" value="UniProtKB-UniRule"/>
</dbReference>
<evidence type="ECO:0000313" key="16">
    <source>
        <dbReference type="Proteomes" id="UP001403385"/>
    </source>
</evidence>
<dbReference type="EMBL" id="JBDKWZ010000013">
    <property type="protein sequence ID" value="MEN7550353.1"/>
    <property type="molecule type" value="Genomic_DNA"/>
</dbReference>
<evidence type="ECO:0000256" key="11">
    <source>
        <dbReference type="ARBA" id="ARBA00042864"/>
    </source>
</evidence>
<keyword evidence="6 12" id="KW-0658">Purine biosynthesis</keyword>
<gene>
    <name evidence="12 15" type="primary">purD</name>
    <name evidence="15" type="ORF">AAG747_20715</name>
</gene>
<dbReference type="InterPro" id="IPR011761">
    <property type="entry name" value="ATP-grasp"/>
</dbReference>